<dbReference type="InterPro" id="IPR000467">
    <property type="entry name" value="G_patch_dom"/>
</dbReference>
<protein>
    <recommendedName>
        <fullName evidence="2">G-patch domain-containing protein</fullName>
    </recommendedName>
</protein>
<gene>
    <name evidence="3" type="ORF">JCGZ_10827</name>
</gene>
<dbReference type="PROSITE" id="PS50174">
    <property type="entry name" value="G_PATCH"/>
    <property type="match status" value="1"/>
</dbReference>
<dbReference type="AlphaFoldDB" id="A0A067KUA8"/>
<dbReference type="OrthoDB" id="4822at2759"/>
<keyword evidence="4" id="KW-1185">Reference proteome</keyword>
<evidence type="ECO:0000256" key="1">
    <source>
        <dbReference type="SAM" id="MobiDB-lite"/>
    </source>
</evidence>
<feature type="domain" description="G-patch" evidence="2">
    <location>
        <begin position="1"/>
        <end position="36"/>
    </location>
</feature>
<evidence type="ECO:0000313" key="4">
    <source>
        <dbReference type="Proteomes" id="UP000027138"/>
    </source>
</evidence>
<evidence type="ECO:0000313" key="3">
    <source>
        <dbReference type="EMBL" id="KDP35444.1"/>
    </source>
</evidence>
<dbReference type="GO" id="GO:0003676">
    <property type="term" value="F:nucleic acid binding"/>
    <property type="evidence" value="ECO:0007669"/>
    <property type="project" value="InterPro"/>
</dbReference>
<feature type="region of interest" description="Disordered" evidence="1">
    <location>
        <begin position="101"/>
        <end position="125"/>
    </location>
</feature>
<reference evidence="3 4" key="1">
    <citation type="journal article" date="2014" name="PLoS ONE">
        <title>Global Analysis of Gene Expression Profiles in Physic Nut (Jatropha curcas L.) Seedlings Exposed to Salt Stress.</title>
        <authorList>
            <person name="Zhang L."/>
            <person name="Zhang C."/>
            <person name="Wu P."/>
            <person name="Chen Y."/>
            <person name="Li M."/>
            <person name="Jiang H."/>
            <person name="Wu G."/>
        </authorList>
    </citation>
    <scope>NUCLEOTIDE SEQUENCE [LARGE SCALE GENOMIC DNA]</scope>
    <source>
        <strain evidence="4">cv. GZQX0401</strain>
        <tissue evidence="3">Young leaves</tissue>
    </source>
</reference>
<accession>A0A067KUA8</accession>
<name>A0A067KUA8_JATCU</name>
<dbReference type="Proteomes" id="UP000027138">
    <property type="component" value="Unassembled WGS sequence"/>
</dbReference>
<proteinExistence type="predicted"/>
<feature type="compositionally biased region" description="Basic and acidic residues" evidence="1">
    <location>
        <begin position="114"/>
        <end position="125"/>
    </location>
</feature>
<sequence length="125" mass="14265">MNFEEGKGLGKNQHGIIELPKIHTQRNRLDLGFKYRSTLKNTLSWLDMDERLICSSEHSSPCLPIESFEHNGMTYPNLKIFVDVIKVLAVEPKGRELVLKKNEEKAEENESQEEGLKGKGGRGRE</sequence>
<evidence type="ECO:0000259" key="2">
    <source>
        <dbReference type="PROSITE" id="PS50174"/>
    </source>
</evidence>
<organism evidence="3 4">
    <name type="scientific">Jatropha curcas</name>
    <name type="common">Barbados nut</name>
    <dbReference type="NCBI Taxonomy" id="180498"/>
    <lineage>
        <taxon>Eukaryota</taxon>
        <taxon>Viridiplantae</taxon>
        <taxon>Streptophyta</taxon>
        <taxon>Embryophyta</taxon>
        <taxon>Tracheophyta</taxon>
        <taxon>Spermatophyta</taxon>
        <taxon>Magnoliopsida</taxon>
        <taxon>eudicotyledons</taxon>
        <taxon>Gunneridae</taxon>
        <taxon>Pentapetalae</taxon>
        <taxon>rosids</taxon>
        <taxon>fabids</taxon>
        <taxon>Malpighiales</taxon>
        <taxon>Euphorbiaceae</taxon>
        <taxon>Crotonoideae</taxon>
        <taxon>Jatropheae</taxon>
        <taxon>Jatropha</taxon>
    </lineage>
</organism>
<dbReference type="EMBL" id="KK914487">
    <property type="protein sequence ID" value="KDP35444.1"/>
    <property type="molecule type" value="Genomic_DNA"/>
</dbReference>